<dbReference type="Proteomes" id="UP001330434">
    <property type="component" value="Chromosome"/>
</dbReference>
<dbReference type="Pfam" id="PF12710">
    <property type="entry name" value="HAD"/>
    <property type="match status" value="1"/>
</dbReference>
<proteinExistence type="predicted"/>
<keyword evidence="2" id="KW-1185">Reference proteome</keyword>
<organism evidence="1 2">
    <name type="scientific">Candidatus Bealeia paramacronuclearis</name>
    <dbReference type="NCBI Taxonomy" id="1921001"/>
    <lineage>
        <taxon>Bacteria</taxon>
        <taxon>Pseudomonadati</taxon>
        <taxon>Pseudomonadota</taxon>
        <taxon>Alphaproteobacteria</taxon>
        <taxon>Holosporales</taxon>
        <taxon>Holosporaceae</taxon>
        <taxon>Candidatus Bealeia</taxon>
    </lineage>
</organism>
<sequence length="196" mass="22020">MTPSFPDSFNHLKHLPLVVDLDGTLILRDSLTDLFIDMGKRCPWNFLKIPYWYVRGGRSYVKYHLAKYLKVDPQKLEFHEALLKTLKQEKSQGRYLVLATGANEKIAQDIADHVGCFHAILGSTLNKNLTGLRKAERLIALYGERGFLYAGNARIDQHVWSKSAGIIVVNPGVGVVAIAQKVSELHTIPIHFLDAV</sequence>
<dbReference type="InterPro" id="IPR036412">
    <property type="entry name" value="HAD-like_sf"/>
</dbReference>
<dbReference type="RefSeq" id="WP_331256221.1">
    <property type="nucleotide sequence ID" value="NZ_CP133270.1"/>
</dbReference>
<gene>
    <name evidence="1" type="ORF">Bealeia1_01693</name>
</gene>
<dbReference type="EMBL" id="CP133270">
    <property type="protein sequence ID" value="WVX67486.1"/>
    <property type="molecule type" value="Genomic_DNA"/>
</dbReference>
<dbReference type="InterPro" id="IPR023214">
    <property type="entry name" value="HAD_sf"/>
</dbReference>
<dbReference type="Gene3D" id="3.40.50.1000">
    <property type="entry name" value="HAD superfamily/HAD-like"/>
    <property type="match status" value="1"/>
</dbReference>
<protein>
    <submittedName>
        <fullName evidence="1">UbiA family prenyltransferase</fullName>
    </submittedName>
</protein>
<evidence type="ECO:0000313" key="1">
    <source>
        <dbReference type="EMBL" id="WVX67486.1"/>
    </source>
</evidence>
<reference evidence="1 2" key="1">
    <citation type="journal article" date="2024" name="Environ. Microbiol.">
        <title>Novel evolutionary insights on the interactions of the Holosporales (Alphaproteobacteria) with eukaryotic hosts from comparative genomics.</title>
        <authorList>
            <person name="Giovannini M."/>
            <person name="Petroni G."/>
            <person name="Castelli M."/>
        </authorList>
    </citation>
    <scope>NUCLEOTIDE SEQUENCE [LARGE SCALE GENOMIC DNA]</scope>
    <source>
        <strain evidence="1 2">US_Bl 15I1</strain>
    </source>
</reference>
<accession>A0ABZ2C7M2</accession>
<dbReference type="SUPFAM" id="SSF56784">
    <property type="entry name" value="HAD-like"/>
    <property type="match status" value="1"/>
</dbReference>
<evidence type="ECO:0000313" key="2">
    <source>
        <dbReference type="Proteomes" id="UP001330434"/>
    </source>
</evidence>
<name>A0ABZ2C7M2_9PROT</name>